<dbReference type="EMBL" id="AWWV01014066">
    <property type="protein sequence ID" value="OMO58918.1"/>
    <property type="molecule type" value="Genomic_DNA"/>
</dbReference>
<feature type="region of interest" description="Disordered" evidence="4">
    <location>
        <begin position="639"/>
        <end position="658"/>
    </location>
</feature>
<gene>
    <name evidence="6" type="ORF">CCACVL1_25253</name>
</gene>
<dbReference type="PANTHER" id="PTHR11527">
    <property type="entry name" value="HEAT-SHOCK PROTEIN 20 FAMILY MEMBER"/>
    <property type="match status" value="1"/>
</dbReference>
<dbReference type="InterPro" id="IPR008978">
    <property type="entry name" value="HSP20-like_chaperone"/>
</dbReference>
<accession>A0A1R3GLE2</accession>
<dbReference type="OrthoDB" id="1431247at2759"/>
<dbReference type="PROSITE" id="PS01031">
    <property type="entry name" value="SHSP"/>
    <property type="match status" value="1"/>
</dbReference>
<comment type="similarity">
    <text evidence="2 3">Belongs to the small heat shock protein (HSP20) family.</text>
</comment>
<evidence type="ECO:0000256" key="2">
    <source>
        <dbReference type="PROSITE-ProRule" id="PRU00285"/>
    </source>
</evidence>
<evidence type="ECO:0000313" key="7">
    <source>
        <dbReference type="Proteomes" id="UP000188268"/>
    </source>
</evidence>
<evidence type="ECO:0000259" key="5">
    <source>
        <dbReference type="PROSITE" id="PS01031"/>
    </source>
</evidence>
<proteinExistence type="inferred from homology"/>
<evidence type="ECO:0000256" key="3">
    <source>
        <dbReference type="RuleBase" id="RU003616"/>
    </source>
</evidence>
<reference evidence="6 7" key="1">
    <citation type="submission" date="2013-09" db="EMBL/GenBank/DDBJ databases">
        <title>Corchorus capsularis genome sequencing.</title>
        <authorList>
            <person name="Alam M."/>
            <person name="Haque M.S."/>
            <person name="Islam M.S."/>
            <person name="Emdad E.M."/>
            <person name="Islam M.M."/>
            <person name="Ahmed B."/>
            <person name="Halim A."/>
            <person name="Hossen Q.M.M."/>
            <person name="Hossain M.Z."/>
            <person name="Ahmed R."/>
            <person name="Khan M.M."/>
            <person name="Islam R."/>
            <person name="Rashid M.M."/>
            <person name="Khan S.A."/>
            <person name="Rahman M.S."/>
            <person name="Alam M."/>
        </authorList>
    </citation>
    <scope>NUCLEOTIDE SEQUENCE [LARGE SCALE GENOMIC DNA]</scope>
    <source>
        <strain evidence="7">cv. CVL-1</strain>
        <tissue evidence="6">Whole seedling</tissue>
    </source>
</reference>
<sequence>MEENTNFFLQGLRVVRTEDIFIHLPSTSSLSTLQPVSSSDEGIVASYAGNFPSNIFTGLSDDFPETITNGGYTDAFPKPHFVVPVYKATVRGSHRNGFVVKYHLESLLSTGQPSPVVVQPVSSSGEDIVASYASNFPFDIFIGRQSTDYLTVHCILLVYAAQYEGGLAEGYVLTYILNRVVPSTDVVVRTVDPLFQPPPSSSSSSKKEDEIVLKVVGGYVVQEPHEDGMNGFVNNFQGRNVNEEEDWVPLVAVLPNGVVPSADVVVRTVDPLFQLPPSSSSSSSSKKKEEIVLKVVGLSDDFPETITNGGYLNAFPKPYFVVLVYKATVRGNHRNGFMVKYHLESLLPTEQPSSVVVQPVSSSGEDIVASYAGNFPSVIFIGHQSTDYPAVHCILPVYAAQYEGSLAEDYVLTYILNRVVPSADAVVRTVYSLFQPPLSSSSSSKKKEEIVLKVVGGYVVQEPQEDGMNGFVNNFQGLNVNEEEDWVPPVLVLPIGLYENFTGLVSSFVQGGENIYIIIKRSYKPVAPLNQTDHVPPNDQPVYFKNPLLVCISALSLSQANQSSDQHVSRPNAVTPQNTRVGSCKRCFPDLVSVSQPTSNQATTLTRRSNNQPVCNLPAINSQDAKANRERKHQLSSLAEFNPPPSTMPSQSPAQDYHANRQKRFLSMNAKRATARRMLDFSTAGGPTISLGAYAKLLDINSYSPSPPASHAMSSRQHLGSMAYVSTSHLFEDTNPSNGFSHINGQSQLPVRIDEYVDESYIDGRWRRVQPPSPPKRPPVDVKDTPTAVVFKVDVPGFKKEELAAIVQGGNIIRLIGQKNDDVSAAAAAAGVATNKMHRREREDLGKFSRSFRLLRYTVNPNGGRAKLEDGVLTVILPKEVGKGDVTVIPVSD</sequence>
<keyword evidence="7" id="KW-1185">Reference proteome</keyword>
<dbReference type="SUPFAM" id="SSF49764">
    <property type="entry name" value="HSP20-like chaperones"/>
    <property type="match status" value="1"/>
</dbReference>
<dbReference type="Gramene" id="OMO58918">
    <property type="protein sequence ID" value="OMO58918"/>
    <property type="gene ID" value="CCACVL1_25253"/>
</dbReference>
<dbReference type="InterPro" id="IPR002068">
    <property type="entry name" value="A-crystallin/Hsp20_dom"/>
</dbReference>
<dbReference type="Gene3D" id="2.60.40.790">
    <property type="match status" value="1"/>
</dbReference>
<name>A0A1R3GLE2_COCAP</name>
<evidence type="ECO:0000313" key="6">
    <source>
        <dbReference type="EMBL" id="OMO58918.1"/>
    </source>
</evidence>
<evidence type="ECO:0000256" key="1">
    <source>
        <dbReference type="ARBA" id="ARBA00023016"/>
    </source>
</evidence>
<organism evidence="6 7">
    <name type="scientific">Corchorus capsularis</name>
    <name type="common">Jute</name>
    <dbReference type="NCBI Taxonomy" id="210143"/>
    <lineage>
        <taxon>Eukaryota</taxon>
        <taxon>Viridiplantae</taxon>
        <taxon>Streptophyta</taxon>
        <taxon>Embryophyta</taxon>
        <taxon>Tracheophyta</taxon>
        <taxon>Spermatophyta</taxon>
        <taxon>Magnoliopsida</taxon>
        <taxon>eudicotyledons</taxon>
        <taxon>Gunneridae</taxon>
        <taxon>Pentapetalae</taxon>
        <taxon>rosids</taxon>
        <taxon>malvids</taxon>
        <taxon>Malvales</taxon>
        <taxon>Malvaceae</taxon>
        <taxon>Grewioideae</taxon>
        <taxon>Apeibeae</taxon>
        <taxon>Corchorus</taxon>
    </lineage>
</organism>
<dbReference type="InterPro" id="IPR031107">
    <property type="entry name" value="Small_HSP"/>
</dbReference>
<protein>
    <recommendedName>
        <fullName evidence="5">SHSP domain-containing protein</fullName>
    </recommendedName>
</protein>
<dbReference type="AlphaFoldDB" id="A0A1R3GLE2"/>
<dbReference type="Proteomes" id="UP000188268">
    <property type="component" value="Unassembled WGS sequence"/>
</dbReference>
<dbReference type="Pfam" id="PF00011">
    <property type="entry name" value="HSP20"/>
    <property type="match status" value="1"/>
</dbReference>
<keyword evidence="1" id="KW-0346">Stress response</keyword>
<evidence type="ECO:0000256" key="4">
    <source>
        <dbReference type="SAM" id="MobiDB-lite"/>
    </source>
</evidence>
<comment type="caution">
    <text evidence="6">The sequence shown here is derived from an EMBL/GenBank/DDBJ whole genome shotgun (WGS) entry which is preliminary data.</text>
</comment>
<feature type="domain" description="SHSP" evidence="5">
    <location>
        <begin position="771"/>
        <end position="893"/>
    </location>
</feature>